<dbReference type="GO" id="GO:0016020">
    <property type="term" value="C:membrane"/>
    <property type="evidence" value="ECO:0007669"/>
    <property type="project" value="UniProtKB-SubCell"/>
</dbReference>
<dbReference type="InterPro" id="IPR000719">
    <property type="entry name" value="Prot_kinase_dom"/>
</dbReference>
<evidence type="ECO:0000256" key="3">
    <source>
        <dbReference type="ARBA" id="ARBA00022679"/>
    </source>
</evidence>
<dbReference type="GO" id="GO:0004674">
    <property type="term" value="F:protein serine/threonine kinase activity"/>
    <property type="evidence" value="ECO:0007669"/>
    <property type="project" value="UniProtKB-KW"/>
</dbReference>
<evidence type="ECO:0000256" key="8">
    <source>
        <dbReference type="ARBA" id="ARBA00022840"/>
    </source>
</evidence>
<dbReference type="Pfam" id="PF07714">
    <property type="entry name" value="PK_Tyr_Ser-Thr"/>
    <property type="match status" value="1"/>
</dbReference>
<keyword evidence="10 14" id="KW-0472">Membrane</keyword>
<dbReference type="EMBL" id="JAAALK010000288">
    <property type="protein sequence ID" value="KAG8053418.1"/>
    <property type="molecule type" value="Genomic_DNA"/>
</dbReference>
<keyword evidence="2" id="KW-0723">Serine/threonine-protein kinase</keyword>
<evidence type="ECO:0000256" key="1">
    <source>
        <dbReference type="ARBA" id="ARBA00004479"/>
    </source>
</evidence>
<dbReference type="InterPro" id="IPR008271">
    <property type="entry name" value="Ser/Thr_kinase_AS"/>
</dbReference>
<evidence type="ECO:0000256" key="4">
    <source>
        <dbReference type="ARBA" id="ARBA00022692"/>
    </source>
</evidence>
<dbReference type="FunFam" id="2.60.120.430:FF:000001">
    <property type="entry name" value="Receptor-like protein kinase FERONIA"/>
    <property type="match status" value="1"/>
</dbReference>
<evidence type="ECO:0000256" key="5">
    <source>
        <dbReference type="ARBA" id="ARBA00022729"/>
    </source>
</evidence>
<keyword evidence="5" id="KW-0732">Signal</keyword>
<keyword evidence="9 14" id="KW-1133">Transmembrane helix</keyword>
<keyword evidence="6 12" id="KW-0547">Nucleotide-binding</keyword>
<dbReference type="InterPro" id="IPR001245">
    <property type="entry name" value="Ser-Thr/Tyr_kinase_cat_dom"/>
</dbReference>
<evidence type="ECO:0000256" key="13">
    <source>
        <dbReference type="SAM" id="MobiDB-lite"/>
    </source>
</evidence>
<dbReference type="PROSITE" id="PS00107">
    <property type="entry name" value="PROTEIN_KINASE_ATP"/>
    <property type="match status" value="1"/>
</dbReference>
<dbReference type="AlphaFoldDB" id="A0A8J5VMH4"/>
<dbReference type="Proteomes" id="UP000729402">
    <property type="component" value="Unassembled WGS sequence"/>
</dbReference>
<dbReference type="FunFam" id="3.30.200.20:FF:000039">
    <property type="entry name" value="receptor-like protein kinase FERONIA"/>
    <property type="match status" value="1"/>
</dbReference>
<evidence type="ECO:0000256" key="10">
    <source>
        <dbReference type="ARBA" id="ARBA00023136"/>
    </source>
</evidence>
<sequence length="878" mass="94452">MAMVIKRQEVVGVLEIISVLCVSVAAAYTPVDNYLISCGSSVDTPVGRRLFVADDSGTVTLTSPESAAVKASPSAVSGLADADAAMYQSARVFTAPSSYAFRIRDPGRHFVRLHFFPFVYRDFDLATASFKVSTQDAVLIDSFALAPAARINASSAAAACEEFLLDVARDTLVVTFVPLAGRLAFVNAVEVVSVPRNLIGAGRAKTLSSSGQQLAPAVLPLQTVHRVNVGGSAVAADNDTFWREWTTDQQFLVGSASTQEVAYSGKLNYLAGGATPADAPEMVYATARELVMSESNWVDTSKQISWQFDLDEQQPSSYLVRLHFCDIVGKAPHLLRIDVYVDSYTAMLGFDLSNAGNGALAFPYYSDFILDSKDPAGRLTVSVGSSSTMKMNMSGSPGPILNGVEIMRIHSVAGSVVVIEPMAGEKKKNLAVVLGSVGGAFAFVSIAAAVVIVFRKKEEKETPTPTTSQPSTPWMPLLGRISFRSAVPSPVGSGSARFTVDTNTPGGASPSMAAASVVPSYRFPFAALLDATRNFDDGLVVGVGGFGKVYAAVLQDGTKVAVKRASPESRQGAREFRTEIDLLSGLRHRHLVSLIGYCDEQEEMILLYEYMEHGSLRSRLYGGGAATAPLSWAQRLEACVGAARGLLYLHTATGKPVIHRDVKTSNILLDNDLTAKVADFGLSKAGPDIDETHVSTAVRGSFGYVDPEYVRTRKLTTKSDVYSFGVVLLEALCARPVVDPRLPKPMVNLVDWGLHWQGRDELAMIVDRRIAEAVRPAALRKYGETVARCLADRGADRPAMEDVVWSLQFVMRLQEVDGLDVSDVSSLNMVHELTPSSHARQRSAVESEAGREGDDDERGSVTDGEYTDAWQMVNVRGR</sequence>
<feature type="region of interest" description="Disordered" evidence="13">
    <location>
        <begin position="832"/>
        <end position="878"/>
    </location>
</feature>
<proteinExistence type="predicted"/>
<evidence type="ECO:0000256" key="2">
    <source>
        <dbReference type="ARBA" id="ARBA00022527"/>
    </source>
</evidence>
<dbReference type="CDD" id="cd14066">
    <property type="entry name" value="STKc_IRAK"/>
    <property type="match status" value="1"/>
</dbReference>
<dbReference type="FunFam" id="2.60.120.430:FF:000005">
    <property type="entry name" value="Putative receptor-like protein kinase"/>
    <property type="match status" value="1"/>
</dbReference>
<protein>
    <recommendedName>
        <fullName evidence="15">Protein kinase domain-containing protein</fullName>
    </recommendedName>
</protein>
<dbReference type="FunFam" id="1.10.510.10:FF:000252">
    <property type="entry name" value="Receptor-like protein kinase FERONIA"/>
    <property type="match status" value="1"/>
</dbReference>
<evidence type="ECO:0000256" key="7">
    <source>
        <dbReference type="ARBA" id="ARBA00022777"/>
    </source>
</evidence>
<keyword evidence="17" id="KW-1185">Reference proteome</keyword>
<dbReference type="InterPro" id="IPR017441">
    <property type="entry name" value="Protein_kinase_ATP_BS"/>
</dbReference>
<gene>
    <name evidence="16" type="ORF">GUJ93_ZPchr0001g30810</name>
</gene>
<keyword evidence="11" id="KW-0325">Glycoprotein</keyword>
<dbReference type="Pfam" id="PF12819">
    <property type="entry name" value="Malectin_like"/>
    <property type="match status" value="1"/>
</dbReference>
<keyword evidence="8 12" id="KW-0067">ATP-binding</keyword>
<feature type="transmembrane region" description="Helical" evidence="14">
    <location>
        <begin position="430"/>
        <end position="454"/>
    </location>
</feature>
<dbReference type="SMART" id="SM00220">
    <property type="entry name" value="S_TKc"/>
    <property type="match status" value="1"/>
</dbReference>
<dbReference type="PANTHER" id="PTHR47989">
    <property type="entry name" value="OS01G0750732 PROTEIN"/>
    <property type="match status" value="1"/>
</dbReference>
<dbReference type="InterPro" id="IPR024788">
    <property type="entry name" value="Malectin-like_Carb-bd_dom"/>
</dbReference>
<evidence type="ECO:0000256" key="12">
    <source>
        <dbReference type="PROSITE-ProRule" id="PRU10141"/>
    </source>
</evidence>
<dbReference type="PROSITE" id="PS50011">
    <property type="entry name" value="PROTEIN_KINASE_DOM"/>
    <property type="match status" value="1"/>
</dbReference>
<accession>A0A8J5VMH4</accession>
<keyword evidence="4 14" id="KW-0812">Transmembrane</keyword>
<dbReference type="GO" id="GO:0005524">
    <property type="term" value="F:ATP binding"/>
    <property type="evidence" value="ECO:0007669"/>
    <property type="project" value="UniProtKB-UniRule"/>
</dbReference>
<dbReference type="OrthoDB" id="4062651at2759"/>
<name>A0A8J5VMH4_ZIZPA</name>
<keyword evidence="7" id="KW-0418">Kinase</keyword>
<evidence type="ECO:0000256" key="11">
    <source>
        <dbReference type="ARBA" id="ARBA00023180"/>
    </source>
</evidence>
<evidence type="ECO:0000313" key="17">
    <source>
        <dbReference type="Proteomes" id="UP000729402"/>
    </source>
</evidence>
<reference evidence="16" key="2">
    <citation type="submission" date="2021-02" db="EMBL/GenBank/DDBJ databases">
        <authorList>
            <person name="Kimball J.A."/>
            <person name="Haas M.W."/>
            <person name="Macchietto M."/>
            <person name="Kono T."/>
            <person name="Duquette J."/>
            <person name="Shao M."/>
        </authorList>
    </citation>
    <scope>NUCLEOTIDE SEQUENCE</scope>
    <source>
        <tissue evidence="16">Fresh leaf tissue</tissue>
    </source>
</reference>
<feature type="binding site" evidence="12">
    <location>
        <position position="563"/>
    </location>
    <ligand>
        <name>ATP</name>
        <dbReference type="ChEBI" id="CHEBI:30616"/>
    </ligand>
</feature>
<comment type="subcellular location">
    <subcellularLocation>
        <location evidence="1">Membrane</location>
        <topology evidence="1">Single-pass type I membrane protein</topology>
    </subcellularLocation>
</comment>
<keyword evidence="3" id="KW-0808">Transferase</keyword>
<evidence type="ECO:0000256" key="14">
    <source>
        <dbReference type="SAM" id="Phobius"/>
    </source>
</evidence>
<feature type="compositionally biased region" description="Basic and acidic residues" evidence="13">
    <location>
        <begin position="843"/>
        <end position="852"/>
    </location>
</feature>
<evidence type="ECO:0000313" key="16">
    <source>
        <dbReference type="EMBL" id="KAG8053418.1"/>
    </source>
</evidence>
<reference evidence="16" key="1">
    <citation type="journal article" date="2021" name="bioRxiv">
        <title>Whole Genome Assembly and Annotation of Northern Wild Rice, Zizania palustris L., Supports a Whole Genome Duplication in the Zizania Genus.</title>
        <authorList>
            <person name="Haas M."/>
            <person name="Kono T."/>
            <person name="Macchietto M."/>
            <person name="Millas R."/>
            <person name="McGilp L."/>
            <person name="Shao M."/>
            <person name="Duquette J."/>
            <person name="Hirsch C.N."/>
            <person name="Kimball J."/>
        </authorList>
    </citation>
    <scope>NUCLEOTIDE SEQUENCE</scope>
    <source>
        <tissue evidence="16">Fresh leaf tissue</tissue>
    </source>
</reference>
<dbReference type="PROSITE" id="PS00108">
    <property type="entry name" value="PROTEIN_KINASE_ST"/>
    <property type="match status" value="1"/>
</dbReference>
<evidence type="ECO:0000256" key="9">
    <source>
        <dbReference type="ARBA" id="ARBA00022989"/>
    </source>
</evidence>
<evidence type="ECO:0000259" key="15">
    <source>
        <dbReference type="PROSITE" id="PS50011"/>
    </source>
</evidence>
<dbReference type="PANTHER" id="PTHR47989:SF62">
    <property type="entry name" value="OS05G0423500 PROTEIN"/>
    <property type="match status" value="1"/>
</dbReference>
<organism evidence="16 17">
    <name type="scientific">Zizania palustris</name>
    <name type="common">Northern wild rice</name>
    <dbReference type="NCBI Taxonomy" id="103762"/>
    <lineage>
        <taxon>Eukaryota</taxon>
        <taxon>Viridiplantae</taxon>
        <taxon>Streptophyta</taxon>
        <taxon>Embryophyta</taxon>
        <taxon>Tracheophyta</taxon>
        <taxon>Spermatophyta</taxon>
        <taxon>Magnoliopsida</taxon>
        <taxon>Liliopsida</taxon>
        <taxon>Poales</taxon>
        <taxon>Poaceae</taxon>
        <taxon>BOP clade</taxon>
        <taxon>Oryzoideae</taxon>
        <taxon>Oryzeae</taxon>
        <taxon>Zizaniinae</taxon>
        <taxon>Zizania</taxon>
    </lineage>
</organism>
<comment type="caution">
    <text evidence="16">The sequence shown here is derived from an EMBL/GenBank/DDBJ whole genome shotgun (WGS) entry which is preliminary data.</text>
</comment>
<feature type="domain" description="Protein kinase" evidence="15">
    <location>
        <begin position="535"/>
        <end position="810"/>
    </location>
</feature>
<evidence type="ECO:0000256" key="6">
    <source>
        <dbReference type="ARBA" id="ARBA00022741"/>
    </source>
</evidence>